<dbReference type="Gene3D" id="1.10.760.10">
    <property type="entry name" value="Cytochrome c-like domain"/>
    <property type="match status" value="2"/>
</dbReference>
<dbReference type="PANTHER" id="PTHR33751:SF9">
    <property type="entry name" value="CYTOCHROME C4"/>
    <property type="match status" value="1"/>
</dbReference>
<reference evidence="9" key="1">
    <citation type="submission" date="2020-07" db="EMBL/GenBank/DDBJ databases">
        <authorList>
            <person name="Pothier F. J."/>
        </authorList>
    </citation>
    <scope>NUCLEOTIDE SEQUENCE</scope>
    <source>
        <strain evidence="9">CFBP 8129</strain>
    </source>
</reference>
<evidence type="ECO:0000256" key="6">
    <source>
        <dbReference type="PROSITE-ProRule" id="PRU00433"/>
    </source>
</evidence>
<dbReference type="PANTHER" id="PTHR33751">
    <property type="entry name" value="CBB3-TYPE CYTOCHROME C OXIDASE SUBUNIT FIXP"/>
    <property type="match status" value="1"/>
</dbReference>
<dbReference type="EMBL" id="LR828253">
    <property type="protein sequence ID" value="CAD0308088.1"/>
    <property type="molecule type" value="Genomic_DNA"/>
</dbReference>
<dbReference type="InterPro" id="IPR050597">
    <property type="entry name" value="Cytochrome_c_Oxidase_Subunit"/>
</dbReference>
<keyword evidence="3 6" id="KW-0479">Metal-binding</keyword>
<dbReference type="GO" id="GO:0009055">
    <property type="term" value="F:electron transfer activity"/>
    <property type="evidence" value="ECO:0007669"/>
    <property type="project" value="InterPro"/>
</dbReference>
<evidence type="ECO:0000256" key="3">
    <source>
        <dbReference type="ARBA" id="ARBA00022723"/>
    </source>
</evidence>
<keyword evidence="2 6" id="KW-0349">Heme</keyword>
<name>A0A6V7C134_9XANT</name>
<feature type="domain" description="Cytochrome c" evidence="8">
    <location>
        <begin position="152"/>
        <end position="246"/>
    </location>
</feature>
<dbReference type="InterPro" id="IPR009056">
    <property type="entry name" value="Cyt_c-like_dom"/>
</dbReference>
<evidence type="ECO:0000256" key="1">
    <source>
        <dbReference type="ARBA" id="ARBA00022448"/>
    </source>
</evidence>
<feature type="signal peptide" evidence="7">
    <location>
        <begin position="1"/>
        <end position="23"/>
    </location>
</feature>
<dbReference type="SUPFAM" id="SSF46626">
    <property type="entry name" value="Cytochrome c"/>
    <property type="match status" value="2"/>
</dbReference>
<dbReference type="EMBL" id="LR828253">
    <property type="protein sequence ID" value="CAD0308094.1"/>
    <property type="molecule type" value="Genomic_DNA"/>
</dbReference>
<sequence>MRHARVLVLAALAVPVIAAVAFAQSAVTPIPDPPPVRIAPLEVDLSKTTWGDAKAGQTKAAACAACHGPDGNPAVAMYPRIAGQTERYVAHQVALIASGERNSGMSAVMVPFVKDLTAQDMRDLGAYFATQKSAAGVADDAVVNEGPYQGLKFYEVGEKLYRGGDIARGVPACMACHGPSGSGNPGPAYPRLGGQHAEYVARRLKEYQAGTTQERNPALFNIMAQVAHPLTEQEIQALASYLQGLHDRADDAAAAQAPAAGTPARS</sequence>
<gene>
    <name evidence="9" type="ORF">CFBP8129_08630</name>
</gene>
<dbReference type="GO" id="GO:0046872">
    <property type="term" value="F:metal ion binding"/>
    <property type="evidence" value="ECO:0007669"/>
    <property type="project" value="UniProtKB-KW"/>
</dbReference>
<keyword evidence="5 6" id="KW-0408">Iron</keyword>
<evidence type="ECO:0000256" key="7">
    <source>
        <dbReference type="SAM" id="SignalP"/>
    </source>
</evidence>
<organism evidence="9">
    <name type="scientific">Xanthomonas hortorum pv. gardneri</name>
    <dbReference type="NCBI Taxonomy" id="2754056"/>
    <lineage>
        <taxon>Bacteria</taxon>
        <taxon>Pseudomonadati</taxon>
        <taxon>Pseudomonadota</taxon>
        <taxon>Gammaproteobacteria</taxon>
        <taxon>Lysobacterales</taxon>
        <taxon>Lysobacteraceae</taxon>
        <taxon>Xanthomonas</taxon>
    </lineage>
</organism>
<dbReference type="AlphaFoldDB" id="A0A6V7C134"/>
<keyword evidence="4" id="KW-0249">Electron transport</keyword>
<evidence type="ECO:0000259" key="8">
    <source>
        <dbReference type="PROSITE" id="PS51007"/>
    </source>
</evidence>
<keyword evidence="7" id="KW-0732">Signal</keyword>
<evidence type="ECO:0000256" key="5">
    <source>
        <dbReference type="ARBA" id="ARBA00023004"/>
    </source>
</evidence>
<evidence type="ECO:0000313" key="9">
    <source>
        <dbReference type="EMBL" id="CAD0308094.1"/>
    </source>
</evidence>
<keyword evidence="1" id="KW-0813">Transport</keyword>
<dbReference type="Pfam" id="PF00034">
    <property type="entry name" value="Cytochrom_C"/>
    <property type="match status" value="2"/>
</dbReference>
<dbReference type="GO" id="GO:0020037">
    <property type="term" value="F:heme binding"/>
    <property type="evidence" value="ECO:0007669"/>
    <property type="project" value="InterPro"/>
</dbReference>
<protein>
    <recommendedName>
        <fullName evidence="8">Cytochrome c domain-containing protein</fullName>
    </recommendedName>
</protein>
<evidence type="ECO:0000256" key="4">
    <source>
        <dbReference type="ARBA" id="ARBA00022982"/>
    </source>
</evidence>
<evidence type="ECO:0000256" key="2">
    <source>
        <dbReference type="ARBA" id="ARBA00022617"/>
    </source>
</evidence>
<dbReference type="InterPro" id="IPR036909">
    <property type="entry name" value="Cyt_c-like_dom_sf"/>
</dbReference>
<dbReference type="PROSITE" id="PS51007">
    <property type="entry name" value="CYTC"/>
    <property type="match status" value="2"/>
</dbReference>
<proteinExistence type="predicted"/>
<feature type="chain" id="PRO_5036394279" description="Cytochrome c domain-containing protein" evidence="7">
    <location>
        <begin position="24"/>
        <end position="266"/>
    </location>
</feature>
<feature type="domain" description="Cytochrome c" evidence="8">
    <location>
        <begin position="51"/>
        <end position="132"/>
    </location>
</feature>
<dbReference type="RefSeq" id="WP_006451632.1">
    <property type="nucleotide sequence ID" value="NZ_CP018728.1"/>
</dbReference>
<accession>A0A6V7C134</accession>